<comment type="caution">
    <text evidence="3">The sequence shown here is derived from an EMBL/GenBank/DDBJ whole genome shotgun (WGS) entry which is preliminary data.</text>
</comment>
<proteinExistence type="predicted"/>
<dbReference type="Proteomes" id="UP000295684">
    <property type="component" value="Unassembled WGS sequence"/>
</dbReference>
<protein>
    <submittedName>
        <fullName evidence="3">Outer membrane protein with beta-barrel domain</fullName>
    </submittedName>
</protein>
<feature type="domain" description="Outer membrane protein beta-barrel" evidence="1">
    <location>
        <begin position="46"/>
        <end position="231"/>
    </location>
</feature>
<keyword evidence="5" id="KW-1185">Reference proteome</keyword>
<dbReference type="OrthoDB" id="744492at2"/>
<evidence type="ECO:0000313" key="5">
    <source>
        <dbReference type="Proteomes" id="UP000622648"/>
    </source>
</evidence>
<reference evidence="5" key="2">
    <citation type="journal article" date="2019" name="Int. J. Syst. Evol. Microbiol.">
        <title>The Global Catalogue of Microorganisms (GCM) 10K type strain sequencing project: providing services to taxonomists for standard genome sequencing and annotation.</title>
        <authorList>
            <consortium name="The Broad Institute Genomics Platform"/>
            <consortium name="The Broad Institute Genome Sequencing Center for Infectious Disease"/>
            <person name="Wu L."/>
            <person name="Ma J."/>
        </authorList>
    </citation>
    <scope>NUCLEOTIDE SEQUENCE [LARGE SCALE GENOMIC DNA]</scope>
    <source>
        <strain evidence="5">CGMCC 1.15644</strain>
    </source>
</reference>
<sequence>MRPLTSTLQFIAIFKLYAVRIFSFVTLFLLLNTIHAQGQVDTANVQTPISKFEIGVAGGLTVNKFSSGQPQTGTNTGYDAGLLLTYNVYKQWSIQLEASFTQQGGQLLTFKDDTRYGLPESFTTKNVKNSSVHLNSLNIPLLLRYSIPLKKDWKPAVYVGGSYAYNFNVNEHYQKTGNLLPGEDIITTVTDSENVTSRYNRDRLNLIVGADLRLPLFSNVKLLLDFRYMAGATPARESYSYMEKVGFGSDIKSNSFIAKLGLIIPVQ</sequence>
<dbReference type="SUPFAM" id="SSF56925">
    <property type="entry name" value="OMPA-like"/>
    <property type="match status" value="1"/>
</dbReference>
<dbReference type="Proteomes" id="UP000622648">
    <property type="component" value="Unassembled WGS sequence"/>
</dbReference>
<evidence type="ECO:0000313" key="4">
    <source>
        <dbReference type="Proteomes" id="UP000295684"/>
    </source>
</evidence>
<dbReference type="RefSeq" id="WP_132534923.1">
    <property type="nucleotide sequence ID" value="NZ_BMJO01000001.1"/>
</dbReference>
<evidence type="ECO:0000313" key="3">
    <source>
        <dbReference type="EMBL" id="TCO21514.1"/>
    </source>
</evidence>
<dbReference type="InterPro" id="IPR025665">
    <property type="entry name" value="Beta-barrel_OMP_2"/>
</dbReference>
<dbReference type="AlphaFoldDB" id="A0A4R2H812"/>
<evidence type="ECO:0000313" key="2">
    <source>
        <dbReference type="EMBL" id="GGE39189.1"/>
    </source>
</evidence>
<gene>
    <name evidence="3" type="ORF">EV200_107108</name>
    <name evidence="2" type="ORF">GCM10011413_00990</name>
</gene>
<dbReference type="Gene3D" id="2.40.160.20">
    <property type="match status" value="1"/>
</dbReference>
<dbReference type="Pfam" id="PF13568">
    <property type="entry name" value="OMP_b-brl_2"/>
    <property type="match status" value="1"/>
</dbReference>
<reference evidence="2" key="1">
    <citation type="journal article" date="2014" name="Int. J. Syst. Evol. Microbiol.">
        <title>Complete genome of a new Firmicutes species belonging to the dominant human colonic microbiota ('Ruminococcus bicirculans') reveals two chromosomes and a selective capacity to utilize plant glucans.</title>
        <authorList>
            <consortium name="NISC Comparative Sequencing Program"/>
            <person name="Wegmann U."/>
            <person name="Louis P."/>
            <person name="Goesmann A."/>
            <person name="Henrissat B."/>
            <person name="Duncan S.H."/>
            <person name="Flint H.J."/>
        </authorList>
    </citation>
    <scope>NUCLEOTIDE SEQUENCE</scope>
    <source>
        <strain evidence="2">CGMCC 1.15644</strain>
    </source>
</reference>
<dbReference type="InterPro" id="IPR011250">
    <property type="entry name" value="OMP/PagP_B-barrel"/>
</dbReference>
<reference evidence="2" key="4">
    <citation type="submission" date="2024-05" db="EMBL/GenBank/DDBJ databases">
        <authorList>
            <person name="Sun Q."/>
            <person name="Zhou Y."/>
        </authorList>
    </citation>
    <scope>NUCLEOTIDE SEQUENCE</scope>
    <source>
        <strain evidence="2">CGMCC 1.15644</strain>
    </source>
</reference>
<accession>A0A4R2H812</accession>
<name>A0A4R2H812_9SPHI</name>
<dbReference type="EMBL" id="SLWO01000007">
    <property type="protein sequence ID" value="TCO21514.1"/>
    <property type="molecule type" value="Genomic_DNA"/>
</dbReference>
<evidence type="ECO:0000259" key="1">
    <source>
        <dbReference type="Pfam" id="PF13568"/>
    </source>
</evidence>
<dbReference type="EMBL" id="BMJO01000001">
    <property type="protein sequence ID" value="GGE39189.1"/>
    <property type="molecule type" value="Genomic_DNA"/>
</dbReference>
<reference evidence="3 4" key="3">
    <citation type="submission" date="2019-03" db="EMBL/GenBank/DDBJ databases">
        <title>Genomic Encyclopedia of Type Strains, Phase IV (KMG-IV): sequencing the most valuable type-strain genomes for metagenomic binning, comparative biology and taxonomic classification.</title>
        <authorList>
            <person name="Goeker M."/>
        </authorList>
    </citation>
    <scope>NUCLEOTIDE SEQUENCE [LARGE SCALE GENOMIC DNA]</scope>
    <source>
        <strain evidence="3 4">DSM 103236</strain>
    </source>
</reference>
<organism evidence="3 4">
    <name type="scientific">Pedobacter psychrotolerans</name>
    <dbReference type="NCBI Taxonomy" id="1843235"/>
    <lineage>
        <taxon>Bacteria</taxon>
        <taxon>Pseudomonadati</taxon>
        <taxon>Bacteroidota</taxon>
        <taxon>Sphingobacteriia</taxon>
        <taxon>Sphingobacteriales</taxon>
        <taxon>Sphingobacteriaceae</taxon>
        <taxon>Pedobacter</taxon>
    </lineage>
</organism>